<dbReference type="GO" id="GO:0043546">
    <property type="term" value="F:molybdopterin cofactor binding"/>
    <property type="evidence" value="ECO:0007669"/>
    <property type="project" value="UniProtKB-UniRule"/>
</dbReference>
<evidence type="ECO:0000256" key="1">
    <source>
        <dbReference type="ARBA" id="ARBA00022505"/>
    </source>
</evidence>
<feature type="binding site" evidence="5">
    <location>
        <begin position="88"/>
        <end position="89"/>
    </location>
    <ligand>
        <name>Mo-molybdopterin</name>
        <dbReference type="ChEBI" id="CHEBI:71302"/>
    </ligand>
</feature>
<evidence type="ECO:0000256" key="5">
    <source>
        <dbReference type="HAMAP-Rule" id="MF_01206"/>
    </source>
</evidence>
<dbReference type="NCBIfam" id="NF003767">
    <property type="entry name" value="PRK05363.1"/>
    <property type="match status" value="1"/>
</dbReference>
<protein>
    <recommendedName>
        <fullName evidence="5">Protein-methionine-sulfoxide reductase catalytic subunit MsrP</fullName>
        <ecNumber evidence="5">1.8.5.-</ecNumber>
    </recommendedName>
</protein>
<feature type="binding site" evidence="5">
    <location>
        <position position="143"/>
    </location>
    <ligand>
        <name>Mo-molybdopterin</name>
        <dbReference type="ChEBI" id="CHEBI:71302"/>
    </ligand>
    <ligandPart>
        <name>Mo</name>
        <dbReference type="ChEBI" id="CHEBI:28685"/>
    </ligandPart>
</feature>
<comment type="function">
    <text evidence="5">Part of the MsrPQ system that repairs oxidized periplasmic proteins containing methionine sulfoxide residues (Met-O), using respiratory chain electrons. Thus protects these proteins from oxidative-stress damage caused by reactive species of oxygen and chlorine generated by the host defense mechanisms. MsrPQ is essential for the maintenance of envelope integrity under bleach stress, rescuing a wide series of structurally unrelated periplasmic proteins from methionine oxidation. The catalytic subunit MsrP is non-stereospecific, being able to reduce both (R-) and (S-) diastereoisomers of methionine sulfoxide.</text>
</comment>
<feature type="binding site" evidence="5">
    <location>
        <begin position="242"/>
        <end position="244"/>
    </location>
    <ligand>
        <name>Mo-molybdopterin</name>
        <dbReference type="ChEBI" id="CHEBI:71302"/>
    </ligand>
</feature>
<feature type="binding site" evidence="5">
    <location>
        <position position="178"/>
    </location>
    <ligand>
        <name>Mo-molybdopterin</name>
        <dbReference type="ChEBI" id="CHEBI:71302"/>
    </ligand>
</feature>
<dbReference type="EMBL" id="SPUH01000001">
    <property type="protein sequence ID" value="TKS53894.1"/>
    <property type="molecule type" value="Genomic_DNA"/>
</dbReference>
<feature type="domain" description="Oxidoreductase molybdopterin-binding" evidence="6">
    <location>
        <begin position="105"/>
        <end position="260"/>
    </location>
</feature>
<dbReference type="HAMAP" id="MF_01206">
    <property type="entry name" value="MsrP"/>
    <property type="match status" value="1"/>
</dbReference>
<evidence type="ECO:0000313" key="8">
    <source>
        <dbReference type="Proteomes" id="UP000298681"/>
    </source>
</evidence>
<dbReference type="PANTHER" id="PTHR43032:SF3">
    <property type="entry name" value="PROTEIN-METHIONINE-SULFOXIDE REDUCTASE CATALYTIC SUBUNIT MSRP"/>
    <property type="match status" value="1"/>
</dbReference>
<feature type="binding site" evidence="5">
    <location>
        <position position="226"/>
    </location>
    <ligand>
        <name>Mo-molybdopterin</name>
        <dbReference type="ChEBI" id="CHEBI:71302"/>
    </ligand>
</feature>
<dbReference type="InterPro" id="IPR000572">
    <property type="entry name" value="OxRdtase_Mopterin-bd_dom"/>
</dbReference>
<sequence length="328" mass="36916">MAGDHRTLREALRIRESDITDETVWRQRRRVLAAFGAIPALGLSACAEAEAPPAPTAPPPSPAAVAAGFSTDETLTREIDATTYNNFYEFGTGKADPSRAARTLRTSPWQVEVSGECARPGTLELNDLLRGFLPEERTYRLRCVEGWSMVIPWLGVPLGEVLRRFEPTSNAKYVAFTTLADRAQMPGMRYRSIDWPYREGLRIDEAMHPLTLLATGVYGKPLPQQNGAPLRLLVPWKYGFKGIKSIVAIRFVERMPPTAWNDLQPREYGFFANVNPDVDHPRWSQASERRISGTEGKLFANRIATRPFNGYAEHVASMYAGMDLRRWY</sequence>
<comment type="subunit">
    <text evidence="5">Heterodimer of a catalytic subunit (MsrP) and a heme-binding subunit (MsrQ).</text>
</comment>
<keyword evidence="4 5" id="KW-0560">Oxidoreductase</keyword>
<evidence type="ECO:0000313" key="7">
    <source>
        <dbReference type="EMBL" id="TKS53894.1"/>
    </source>
</evidence>
<evidence type="ECO:0000259" key="6">
    <source>
        <dbReference type="Pfam" id="PF00174"/>
    </source>
</evidence>
<feature type="binding site" evidence="5">
    <location>
        <position position="231"/>
    </location>
    <ligand>
        <name>Mo-molybdopterin</name>
        <dbReference type="ChEBI" id="CHEBI:71302"/>
    </ligand>
</feature>
<dbReference type="Pfam" id="PF00174">
    <property type="entry name" value="Oxidored_molyb"/>
    <property type="match status" value="1"/>
</dbReference>
<evidence type="ECO:0000256" key="2">
    <source>
        <dbReference type="ARBA" id="ARBA00022723"/>
    </source>
</evidence>
<organism evidence="7 8">
    <name type="scientific">Luteimonas yindakuii</name>
    <dbReference type="NCBI Taxonomy" id="2565782"/>
    <lineage>
        <taxon>Bacteria</taxon>
        <taxon>Pseudomonadati</taxon>
        <taxon>Pseudomonadota</taxon>
        <taxon>Gammaproteobacteria</taxon>
        <taxon>Lysobacterales</taxon>
        <taxon>Lysobacteraceae</taxon>
        <taxon>Luteimonas</taxon>
    </lineage>
</organism>
<dbReference type="GO" id="GO:0016672">
    <property type="term" value="F:oxidoreductase activity, acting on a sulfur group of donors, quinone or similar compound as acceptor"/>
    <property type="evidence" value="ECO:0007669"/>
    <property type="project" value="UniProtKB-UniRule"/>
</dbReference>
<dbReference type="InterPro" id="IPR022867">
    <property type="entry name" value="MsrP"/>
</dbReference>
<dbReference type="InterPro" id="IPR036374">
    <property type="entry name" value="OxRdtase_Mopterin-bd_sf"/>
</dbReference>
<keyword evidence="8" id="KW-1185">Reference proteome</keyword>
<dbReference type="GO" id="GO:0030091">
    <property type="term" value="P:protein repair"/>
    <property type="evidence" value="ECO:0007669"/>
    <property type="project" value="UniProtKB-UniRule"/>
</dbReference>
<evidence type="ECO:0000256" key="3">
    <source>
        <dbReference type="ARBA" id="ARBA00022729"/>
    </source>
</evidence>
<dbReference type="EC" id="1.8.5.-" evidence="5"/>
<comment type="cofactor">
    <cofactor evidence="5">
        <name>Mo-molybdopterin</name>
        <dbReference type="ChEBI" id="CHEBI:71302"/>
    </cofactor>
    <text evidence="5">Binds 1 Mo-molybdopterin (Mo-MPT) cofactor per subunit.</text>
</comment>
<comment type="caution">
    <text evidence="7">The sequence shown here is derived from an EMBL/GenBank/DDBJ whole genome shotgun (WGS) entry which is preliminary data.</text>
</comment>
<dbReference type="SUPFAM" id="SSF56524">
    <property type="entry name" value="Oxidoreductase molybdopterin-binding domain"/>
    <property type="match status" value="1"/>
</dbReference>
<keyword evidence="3 5" id="KW-0732">Signal</keyword>
<dbReference type="Gene3D" id="3.90.420.10">
    <property type="entry name" value="Oxidoreductase, molybdopterin-binding domain"/>
    <property type="match status" value="1"/>
</dbReference>
<comment type="similarity">
    <text evidence="5">Belongs to the MsrP family.</text>
</comment>
<name>A0A4Z1R2L5_9GAMM</name>
<dbReference type="RefSeq" id="WP_134673279.1">
    <property type="nucleotide sequence ID" value="NZ_SPUH01000001.1"/>
</dbReference>
<feature type="binding site" evidence="5">
    <location>
        <position position="85"/>
    </location>
    <ligand>
        <name>Mo-molybdopterin</name>
        <dbReference type="ChEBI" id="CHEBI:71302"/>
    </ligand>
</feature>
<dbReference type="AlphaFoldDB" id="A0A4Z1R2L5"/>
<comment type="catalytic activity">
    <reaction evidence="5">
        <text>L-methionyl-[protein] + a quinone + H2O = L-methionyl-(S)-S-oxide-[protein] + a quinol</text>
        <dbReference type="Rhea" id="RHEA:51292"/>
        <dbReference type="Rhea" id="RHEA-COMP:12313"/>
        <dbReference type="Rhea" id="RHEA-COMP:12315"/>
        <dbReference type="ChEBI" id="CHEBI:15377"/>
        <dbReference type="ChEBI" id="CHEBI:16044"/>
        <dbReference type="ChEBI" id="CHEBI:24646"/>
        <dbReference type="ChEBI" id="CHEBI:44120"/>
        <dbReference type="ChEBI" id="CHEBI:132124"/>
    </reaction>
</comment>
<accession>A0A4Z1R2L5</accession>
<keyword evidence="2 5" id="KW-0479">Metal-binding</keyword>
<reference evidence="7 8" key="1">
    <citation type="submission" date="2019-01" db="EMBL/GenBank/DDBJ databases">
        <authorList>
            <person name="Zhang S."/>
        </authorList>
    </citation>
    <scope>NUCLEOTIDE SEQUENCE [LARGE SCALE GENOMIC DNA]</scope>
    <source>
        <strain evidence="7 8">1626</strain>
    </source>
</reference>
<evidence type="ECO:0000256" key="4">
    <source>
        <dbReference type="ARBA" id="ARBA00023002"/>
    </source>
</evidence>
<dbReference type="GO" id="GO:0046872">
    <property type="term" value="F:metal ion binding"/>
    <property type="evidence" value="ECO:0007669"/>
    <property type="project" value="UniProtKB-KW"/>
</dbReference>
<dbReference type="Proteomes" id="UP000298681">
    <property type="component" value="Unassembled WGS sequence"/>
</dbReference>
<comment type="catalytic activity">
    <reaction evidence="5">
        <text>L-methionyl-[protein] + a quinone + H2O = L-methionyl-(R)-S-oxide-[protein] + a quinol</text>
        <dbReference type="Rhea" id="RHEA:51296"/>
        <dbReference type="Rhea" id="RHEA-COMP:12313"/>
        <dbReference type="Rhea" id="RHEA-COMP:12314"/>
        <dbReference type="ChEBI" id="CHEBI:15377"/>
        <dbReference type="ChEBI" id="CHEBI:16044"/>
        <dbReference type="ChEBI" id="CHEBI:24646"/>
        <dbReference type="ChEBI" id="CHEBI:45764"/>
        <dbReference type="ChEBI" id="CHEBI:132124"/>
    </reaction>
</comment>
<gene>
    <name evidence="5 7" type="primary">msrP</name>
    <name evidence="7" type="ORF">E4582_03295</name>
</gene>
<keyword evidence="1 5" id="KW-0500">Molybdenum</keyword>
<dbReference type="PANTHER" id="PTHR43032">
    <property type="entry name" value="PROTEIN-METHIONINE-SULFOXIDE REDUCTASE"/>
    <property type="match status" value="1"/>
</dbReference>
<proteinExistence type="inferred from homology"/>